<dbReference type="InterPro" id="IPR025506">
    <property type="entry name" value="Abi_alpha"/>
</dbReference>
<comment type="caution">
    <text evidence="1">The sequence shown here is derived from an EMBL/GenBank/DDBJ whole genome shotgun (WGS) entry which is preliminary data.</text>
</comment>
<evidence type="ECO:0000313" key="1">
    <source>
        <dbReference type="EMBL" id="MFC3701927.1"/>
    </source>
</evidence>
<dbReference type="EMBL" id="JBHRYN010000011">
    <property type="protein sequence ID" value="MFC3701927.1"/>
    <property type="molecule type" value="Genomic_DNA"/>
</dbReference>
<name>A0ABV7WS80_9GAMM</name>
<protein>
    <recommendedName>
        <fullName evidence="3">DUF4393 domain-containing protein</fullName>
    </recommendedName>
</protein>
<accession>A0ABV7WS80</accession>
<gene>
    <name evidence="1" type="ORF">ACFOND_09775</name>
</gene>
<evidence type="ECO:0000313" key="2">
    <source>
        <dbReference type="Proteomes" id="UP001595710"/>
    </source>
</evidence>
<dbReference type="Pfam" id="PF14337">
    <property type="entry name" value="Abi_alpha"/>
    <property type="match status" value="1"/>
</dbReference>
<keyword evidence="2" id="KW-1185">Reference proteome</keyword>
<reference evidence="2" key="1">
    <citation type="journal article" date="2019" name="Int. J. Syst. Evol. Microbiol.">
        <title>The Global Catalogue of Microorganisms (GCM) 10K type strain sequencing project: providing services to taxonomists for standard genome sequencing and annotation.</title>
        <authorList>
            <consortium name="The Broad Institute Genomics Platform"/>
            <consortium name="The Broad Institute Genome Sequencing Center for Infectious Disease"/>
            <person name="Wu L."/>
            <person name="Ma J."/>
        </authorList>
    </citation>
    <scope>NUCLEOTIDE SEQUENCE [LARGE SCALE GENOMIC DNA]</scope>
    <source>
        <strain evidence="2">CECT 8288</strain>
    </source>
</reference>
<dbReference type="Proteomes" id="UP001595710">
    <property type="component" value="Unassembled WGS sequence"/>
</dbReference>
<organism evidence="1 2">
    <name type="scientific">Reinekea marina</name>
    <dbReference type="NCBI Taxonomy" id="1310421"/>
    <lineage>
        <taxon>Bacteria</taxon>
        <taxon>Pseudomonadati</taxon>
        <taxon>Pseudomonadota</taxon>
        <taxon>Gammaproteobacteria</taxon>
        <taxon>Oceanospirillales</taxon>
        <taxon>Saccharospirillaceae</taxon>
        <taxon>Reinekea</taxon>
    </lineage>
</organism>
<evidence type="ECO:0008006" key="3">
    <source>
        <dbReference type="Google" id="ProtNLM"/>
    </source>
</evidence>
<sequence>MSQECNENAKAVQEASKAVVKVAETSEKFGAFIAEFTRESLEAGMGVFADKLKYLRWERQHRLIKRANEFLRLEGFDKPVFALPLKSAIPLIEAASLEEVDELQDLYARLIVVATTNKEVNETFMRSYIDTLERFTPLMASIFDKSYTNYWNSIDSVSKLVDLDSTLPEDFSSAIVFGSFETDKELAWNELDRLGCLRVERKMSGGKLHMESKTTRYGLALFDALKLKPVNEQK</sequence>
<proteinExistence type="predicted"/>